<dbReference type="EMBL" id="LKEB01000047">
    <property type="protein sequence ID" value="ROW04634.1"/>
    <property type="molecule type" value="Genomic_DNA"/>
</dbReference>
<evidence type="ECO:0000313" key="1">
    <source>
        <dbReference type="EMBL" id="ROW04634.1"/>
    </source>
</evidence>
<dbReference type="InParanoid" id="A0A423WMJ1"/>
<accession>A0A423WMJ1</accession>
<proteinExistence type="predicted"/>
<gene>
    <name evidence="1" type="ORF">VPNG_07400</name>
</gene>
<keyword evidence="2" id="KW-1185">Reference proteome</keyword>
<organism evidence="1 2">
    <name type="scientific">Cytospora leucostoma</name>
    <dbReference type="NCBI Taxonomy" id="1230097"/>
    <lineage>
        <taxon>Eukaryota</taxon>
        <taxon>Fungi</taxon>
        <taxon>Dikarya</taxon>
        <taxon>Ascomycota</taxon>
        <taxon>Pezizomycotina</taxon>
        <taxon>Sordariomycetes</taxon>
        <taxon>Sordariomycetidae</taxon>
        <taxon>Diaporthales</taxon>
        <taxon>Cytosporaceae</taxon>
        <taxon>Cytospora</taxon>
    </lineage>
</organism>
<comment type="caution">
    <text evidence="1">The sequence shown here is derived from an EMBL/GenBank/DDBJ whole genome shotgun (WGS) entry which is preliminary data.</text>
</comment>
<sequence length="261" mass="28708">MPFIRRLLVTGAVVGAPAYYAHTAITTLEAKYPRLQPEASSTAALRAPPAGQYDYPGRHHTPHVDVFGARVPARLLQDRRDPATGRRLGPEEAWARVFLESPALRLEGKLLGGGWKGPGDAGEEGFRAGQALLNGGLEVVRPPSPPPSFLTLSLGRPEPLLVQWVFPPLVVSLCRRAAADWGYPFRYMSGGRHEWSVGDVDARDGTVEVRFGSAHDYEWVFSEGKDQKTVPEWTARLHRAFARWLLDERVEALKKAAEAGA</sequence>
<dbReference type="Proteomes" id="UP000285146">
    <property type="component" value="Unassembled WGS sequence"/>
</dbReference>
<reference evidence="1 2" key="1">
    <citation type="submission" date="2015-09" db="EMBL/GenBank/DDBJ databases">
        <title>Host preference determinants of Valsa canker pathogens revealed by comparative genomics.</title>
        <authorList>
            <person name="Yin Z."/>
            <person name="Huang L."/>
        </authorList>
    </citation>
    <scope>NUCLEOTIDE SEQUENCE [LARGE SCALE GENOMIC DNA]</scope>
    <source>
        <strain evidence="1 2">SXYLt</strain>
    </source>
</reference>
<name>A0A423WMJ1_9PEZI</name>
<protein>
    <submittedName>
        <fullName evidence="1">Uncharacterized protein</fullName>
    </submittedName>
</protein>
<dbReference type="STRING" id="1230097.A0A423WMJ1"/>
<evidence type="ECO:0000313" key="2">
    <source>
        <dbReference type="Proteomes" id="UP000285146"/>
    </source>
</evidence>
<dbReference type="OrthoDB" id="4480078at2759"/>
<dbReference type="AlphaFoldDB" id="A0A423WMJ1"/>